<sequence length="180" mass="19257">MRKLVLLAIFAVGVFFTSNAQFKIGANLNVGIPTGDLNDAVGIGVGGTVTGLYEFSNSFAAGVQIGYISFAEKDNSGITFSVIPITAVGKYYFSESNFKPYISADLGLYSMKAKASMLMSAYDISVSATKTNFGVAPALGFEYLLSEKLLLDANAKYTNIFTEDSPTSYLGINVGFVYKF</sequence>
<dbReference type="InterPro" id="IPR011250">
    <property type="entry name" value="OMP/PagP_B-barrel"/>
</dbReference>
<reference evidence="5" key="2">
    <citation type="journal article" date="2017" name="Genome Announc.">
        <title>Draft genome sequence of Paludibacter jiangxiensis NM7(T), a propionate-producing fermentative bacterium.</title>
        <authorList>
            <person name="Qiu Y.-L."/>
            <person name="Tourlousse D.M."/>
            <person name="Matsuura N."/>
            <person name="Ohashi A."/>
            <person name="Sekiguchi Y."/>
        </authorList>
    </citation>
    <scope>NUCLEOTIDE SEQUENCE [LARGE SCALE GENOMIC DNA]</scope>
    <source>
        <strain evidence="5">NM7</strain>
    </source>
</reference>
<comment type="caution">
    <text evidence="4">The sequence shown here is derived from an EMBL/GenBank/DDBJ whole genome shotgun (WGS) entry which is preliminary data.</text>
</comment>
<name>A0A171AEI2_9BACT</name>
<evidence type="ECO:0000313" key="4">
    <source>
        <dbReference type="EMBL" id="GAT63601.1"/>
    </source>
</evidence>
<feature type="domain" description="Outer membrane protein beta-barrel" evidence="3">
    <location>
        <begin position="5"/>
        <end position="180"/>
    </location>
</feature>
<dbReference type="Pfam" id="PF13505">
    <property type="entry name" value="OMP_b-brl"/>
    <property type="match status" value="1"/>
</dbReference>
<feature type="chain" id="PRO_5007905243" evidence="2">
    <location>
        <begin position="21"/>
        <end position="180"/>
    </location>
</feature>
<gene>
    <name evidence="4" type="ORF">PJIAN_4140</name>
</gene>
<evidence type="ECO:0000256" key="2">
    <source>
        <dbReference type="SAM" id="SignalP"/>
    </source>
</evidence>
<dbReference type="InterPro" id="IPR027385">
    <property type="entry name" value="Beta-barrel_OMP"/>
</dbReference>
<accession>A0A171AEI2</accession>
<evidence type="ECO:0000256" key="1">
    <source>
        <dbReference type="ARBA" id="ARBA00022729"/>
    </source>
</evidence>
<dbReference type="Proteomes" id="UP000076586">
    <property type="component" value="Unassembled WGS sequence"/>
</dbReference>
<dbReference type="SUPFAM" id="SSF56925">
    <property type="entry name" value="OMPA-like"/>
    <property type="match status" value="1"/>
</dbReference>
<protein>
    <submittedName>
        <fullName evidence="4">Outer membrane protein beta-barrel domain-containing protein</fullName>
    </submittedName>
</protein>
<evidence type="ECO:0000313" key="5">
    <source>
        <dbReference type="Proteomes" id="UP000076586"/>
    </source>
</evidence>
<feature type="signal peptide" evidence="2">
    <location>
        <begin position="1"/>
        <end position="20"/>
    </location>
</feature>
<proteinExistence type="predicted"/>
<dbReference type="Gene3D" id="2.40.160.20">
    <property type="match status" value="1"/>
</dbReference>
<dbReference type="AlphaFoldDB" id="A0A171AEI2"/>
<reference evidence="5" key="1">
    <citation type="submission" date="2016-04" db="EMBL/GenBank/DDBJ databases">
        <title>Draft genome sequence of Paludibacter jiangxiensis strain NM7.</title>
        <authorList>
            <person name="Qiu Y."/>
            <person name="Matsuura N."/>
            <person name="Ohashi A."/>
            <person name="Tourlousse M.D."/>
            <person name="Sekiguchi Y."/>
        </authorList>
    </citation>
    <scope>NUCLEOTIDE SEQUENCE [LARGE SCALE GENOMIC DNA]</scope>
    <source>
        <strain evidence="5">NM7</strain>
    </source>
</reference>
<keyword evidence="1 2" id="KW-0732">Signal</keyword>
<organism evidence="4 5">
    <name type="scientific">Paludibacter jiangxiensis</name>
    <dbReference type="NCBI Taxonomy" id="681398"/>
    <lineage>
        <taxon>Bacteria</taxon>
        <taxon>Pseudomonadati</taxon>
        <taxon>Bacteroidota</taxon>
        <taxon>Bacteroidia</taxon>
        <taxon>Bacteroidales</taxon>
        <taxon>Paludibacteraceae</taxon>
        <taxon>Paludibacter</taxon>
    </lineage>
</organism>
<keyword evidence="5" id="KW-1185">Reference proteome</keyword>
<evidence type="ECO:0000259" key="3">
    <source>
        <dbReference type="Pfam" id="PF13505"/>
    </source>
</evidence>
<dbReference type="EMBL" id="BDCR01000004">
    <property type="protein sequence ID" value="GAT63601.1"/>
    <property type="molecule type" value="Genomic_DNA"/>
</dbReference>